<keyword evidence="3 6" id="KW-1015">Disulfide bond</keyword>
<evidence type="ECO:0000256" key="1">
    <source>
        <dbReference type="ARBA" id="ARBA00004479"/>
    </source>
</evidence>
<accession>M4H262</accession>
<comment type="caution">
    <text evidence="6">Lacks conserved residue(s) required for the propagation of feature annotation.</text>
</comment>
<dbReference type="SUPFAM" id="SSF57535">
    <property type="entry name" value="Complement control module/SCR domain"/>
    <property type="match status" value="1"/>
</dbReference>
<keyword evidence="2" id="KW-0472">Membrane</keyword>
<comment type="subcellular location">
    <subcellularLocation>
        <location evidence="1">Membrane</location>
        <topology evidence="1">Single-pass type I membrane protein</topology>
    </subcellularLocation>
</comment>
<evidence type="ECO:0000256" key="6">
    <source>
        <dbReference type="PROSITE-ProRule" id="PRU00302"/>
    </source>
</evidence>
<dbReference type="PANTHER" id="PTHR11640:SF162">
    <property type="entry name" value="BASAL CELL ADHESION MOLECULE ISOFORM X1-RELATED"/>
    <property type="match status" value="1"/>
</dbReference>
<name>M4H262_PLEBA</name>
<dbReference type="InterPro" id="IPR000436">
    <property type="entry name" value="Sushi_SCR_CCP_dom"/>
</dbReference>
<dbReference type="PROSITE" id="PS50923">
    <property type="entry name" value="SUSHI"/>
    <property type="match status" value="1"/>
</dbReference>
<dbReference type="PROSITE" id="PS50835">
    <property type="entry name" value="IG_LIKE"/>
    <property type="match status" value="3"/>
</dbReference>
<evidence type="ECO:0000313" key="10">
    <source>
        <dbReference type="EMBL" id="AFK75436.1"/>
    </source>
</evidence>
<feature type="domain" description="Sushi" evidence="9">
    <location>
        <begin position="187"/>
        <end position="244"/>
    </location>
</feature>
<dbReference type="SMART" id="SM00409">
    <property type="entry name" value="IG"/>
    <property type="match status" value="4"/>
</dbReference>
<dbReference type="SMART" id="SM00032">
    <property type="entry name" value="CCP"/>
    <property type="match status" value="1"/>
</dbReference>
<dbReference type="InterPro" id="IPR013783">
    <property type="entry name" value="Ig-like_fold"/>
</dbReference>
<keyword evidence="4" id="KW-0325">Glycoprotein</keyword>
<evidence type="ECO:0000259" key="8">
    <source>
        <dbReference type="PROSITE" id="PS50835"/>
    </source>
</evidence>
<sequence>MSHSHGMKCVACIICVHLLLVSPVTGTNYNYFPVLDDDWKELEFKTPIPWRWEEIPLQIKTDSVVGSGDGIGIDMRRPHAVSGISIKFSSPIKYWMAYCSTQSGSDGSASYADLPVQPPDEVDKIWTFTKTDSALLITCNGVEVLNYEFAASGFSNCFPKWGGNTTESIEFYKSWNTASDFYRAGPKSCPGFEVENSQGSPWQTTTAGETVTIECLENHLLNGEGILTCQNDGTWSSEAPTCEHVDVTMNDPEVAINTAATFICEITGVSSNPTITWKDSNLDEVTSGVTQPSFTAVSAITSYVIVRTGDTSSFECTGTGNPTSKIEWVVPGSVTIDGSIRHAGNYDDLTSIFPFNSTTPGVGAITVTCYIGYGTDGQTVQAAIRLDVVTVSMSAGQGRMAGEQATFTCSYTAGTVAPVVRFYDSGSEITTVVTEGDAIKTESYTISKSSFGKYYVNCVVIYMEETSKTFGAASVLYVREVTSLPAKTYIHHGEGITLTCVWKLGAPDDTYTNTTWTAGGSVVAETSPTNYNQNSGDRIQMVYEKANADLTKASGDTYKCAVNMTTGDDLEASTEVLIHWIEPLSSNEFEINTQTFTCKYSGSTAPTFTWKVGPTTVSDGSTYGITRDEAWDSANLMENSVFSFKDDLVSIKDVTAIECEITFATNEDKISSQVQLHHRWISAYSQKTYAVGGQIVLSCTMSYGPTGVATTDVIWTGIHDSVKSSKYTIDRGSNTDGERTTTLTFPDTNDINIDSTYTCEFSFYDGPDLDVYKQTIEVIVRLAQSEDKILAREGDAKVDLECTLEGSETQSSATWTTGSTTITAGGDYTITTTEKKTVLSIANPTHDERDGEYTCTFDFENQPNFSPSSVINLDIICK</sequence>
<dbReference type="InterPro" id="IPR051275">
    <property type="entry name" value="Cell_adhesion_signaling"/>
</dbReference>
<keyword evidence="7" id="KW-0732">Signal</keyword>
<dbReference type="AlphaFoldDB" id="M4H262"/>
<dbReference type="GO" id="GO:0098609">
    <property type="term" value="P:cell-cell adhesion"/>
    <property type="evidence" value="ECO:0007669"/>
    <property type="project" value="TreeGrafter"/>
</dbReference>
<evidence type="ECO:0000256" key="2">
    <source>
        <dbReference type="ARBA" id="ARBA00023136"/>
    </source>
</evidence>
<feature type="domain" description="Ig-like" evidence="8">
    <location>
        <begin position="240"/>
        <end position="327"/>
    </location>
</feature>
<evidence type="ECO:0000256" key="7">
    <source>
        <dbReference type="SAM" id="SignalP"/>
    </source>
</evidence>
<dbReference type="InterPro" id="IPR035976">
    <property type="entry name" value="Sushi/SCR/CCP_sf"/>
</dbReference>
<protein>
    <submittedName>
        <fullName evidence="10">Putative secretory peptide-26</fullName>
    </submittedName>
</protein>
<dbReference type="InterPro" id="IPR007110">
    <property type="entry name" value="Ig-like_dom"/>
</dbReference>
<keyword evidence="6" id="KW-0768">Sushi</keyword>
<proteinExistence type="evidence at transcript level"/>
<dbReference type="GO" id="GO:0050839">
    <property type="term" value="F:cell adhesion molecule binding"/>
    <property type="evidence" value="ECO:0007669"/>
    <property type="project" value="TreeGrafter"/>
</dbReference>
<evidence type="ECO:0000256" key="4">
    <source>
        <dbReference type="ARBA" id="ARBA00023180"/>
    </source>
</evidence>
<dbReference type="InterPro" id="IPR003599">
    <property type="entry name" value="Ig_sub"/>
</dbReference>
<dbReference type="EMBL" id="JQ700336">
    <property type="protein sequence ID" value="AFK75436.1"/>
    <property type="molecule type" value="mRNA"/>
</dbReference>
<dbReference type="Gene3D" id="2.60.40.10">
    <property type="entry name" value="Immunoglobulins"/>
    <property type="match status" value="1"/>
</dbReference>
<feature type="domain" description="Ig-like" evidence="8">
    <location>
        <begin position="767"/>
        <end position="872"/>
    </location>
</feature>
<keyword evidence="5" id="KW-0393">Immunoglobulin domain</keyword>
<feature type="domain" description="Ig-like" evidence="8">
    <location>
        <begin position="479"/>
        <end position="577"/>
    </location>
</feature>
<evidence type="ECO:0000256" key="5">
    <source>
        <dbReference type="ARBA" id="ARBA00023319"/>
    </source>
</evidence>
<reference evidence="10" key="1">
    <citation type="submission" date="2012-02" db="EMBL/GenBank/DDBJ databases">
        <title>The genome of the ctenophore, Pleurobrachia bachei.</title>
        <authorList>
            <person name="Kohn A.B."/>
            <person name="Citarella M."/>
            <person name="Moroz L.L."/>
        </authorList>
    </citation>
    <scope>NUCLEOTIDE SEQUENCE</scope>
</reference>
<evidence type="ECO:0000259" key="9">
    <source>
        <dbReference type="PROSITE" id="PS50923"/>
    </source>
</evidence>
<dbReference type="SUPFAM" id="SSF48726">
    <property type="entry name" value="Immunoglobulin"/>
    <property type="match status" value="4"/>
</dbReference>
<feature type="chain" id="PRO_5004053549" evidence="7">
    <location>
        <begin position="27"/>
        <end position="878"/>
    </location>
</feature>
<dbReference type="GO" id="GO:0005886">
    <property type="term" value="C:plasma membrane"/>
    <property type="evidence" value="ECO:0007669"/>
    <property type="project" value="TreeGrafter"/>
</dbReference>
<dbReference type="PANTHER" id="PTHR11640">
    <property type="entry name" value="NEPHRIN"/>
    <property type="match status" value="1"/>
</dbReference>
<feature type="signal peptide" evidence="7">
    <location>
        <begin position="1"/>
        <end position="26"/>
    </location>
</feature>
<evidence type="ECO:0000256" key="3">
    <source>
        <dbReference type="ARBA" id="ARBA00023157"/>
    </source>
</evidence>
<dbReference type="CDD" id="cd00033">
    <property type="entry name" value="CCP"/>
    <property type="match status" value="1"/>
</dbReference>
<dbReference type="GO" id="GO:0005911">
    <property type="term" value="C:cell-cell junction"/>
    <property type="evidence" value="ECO:0007669"/>
    <property type="project" value="TreeGrafter"/>
</dbReference>
<dbReference type="Gene3D" id="2.10.70.10">
    <property type="entry name" value="Complement Module, domain 1"/>
    <property type="match status" value="1"/>
</dbReference>
<dbReference type="InterPro" id="IPR036179">
    <property type="entry name" value="Ig-like_dom_sf"/>
</dbReference>
<feature type="disulfide bond" evidence="6">
    <location>
        <begin position="215"/>
        <end position="242"/>
    </location>
</feature>
<dbReference type="Pfam" id="PF00084">
    <property type="entry name" value="Sushi"/>
    <property type="match status" value="1"/>
</dbReference>
<organism evidence="10">
    <name type="scientific">Pleurobrachia bachei</name>
    <name type="common">Sea gooseberry</name>
    <dbReference type="NCBI Taxonomy" id="34499"/>
    <lineage>
        <taxon>Eukaryota</taxon>
        <taxon>Metazoa</taxon>
        <taxon>Ctenophora</taxon>
        <taxon>Tentaculata</taxon>
        <taxon>Cydippida</taxon>
        <taxon>Pleurobrachiidae</taxon>
        <taxon>Pleurobrachia</taxon>
    </lineage>
</organism>